<dbReference type="PANTHER" id="PTHR30011">
    <property type="entry name" value="ALKANESULFONATE MONOOXYGENASE-RELATED"/>
    <property type="match status" value="1"/>
</dbReference>
<evidence type="ECO:0000256" key="1">
    <source>
        <dbReference type="ARBA" id="ARBA00022630"/>
    </source>
</evidence>
<dbReference type="GO" id="GO:0004497">
    <property type="term" value="F:monooxygenase activity"/>
    <property type="evidence" value="ECO:0007669"/>
    <property type="project" value="UniProtKB-KW"/>
</dbReference>
<evidence type="ECO:0000313" key="9">
    <source>
        <dbReference type="Proteomes" id="UP000196778"/>
    </source>
</evidence>
<dbReference type="RefSeq" id="WP_087136343.1">
    <property type="nucleotide sequence ID" value="NZ_FUKR01000022.1"/>
</dbReference>
<feature type="binding site" evidence="6">
    <location>
        <position position="205"/>
    </location>
    <ligand>
        <name>FMN</name>
        <dbReference type="ChEBI" id="CHEBI:58210"/>
    </ligand>
</feature>
<keyword evidence="1 6" id="KW-0285">Flavoprotein</keyword>
<dbReference type="PANTHER" id="PTHR30011:SF16">
    <property type="entry name" value="C2H2 FINGER DOMAIN TRANSCRIPTION FACTOR (EUROFUNG)-RELATED"/>
    <property type="match status" value="1"/>
</dbReference>
<dbReference type="PIRSF" id="PIRSF000337">
    <property type="entry name" value="NTA_MOA"/>
    <property type="match status" value="1"/>
</dbReference>
<dbReference type="InterPro" id="IPR051260">
    <property type="entry name" value="Diverse_substr_monoxygenases"/>
</dbReference>
<dbReference type="EC" id="1.14.13.-" evidence="8"/>
<keyword evidence="2 6" id="KW-0288">FMN</keyword>
<dbReference type="GO" id="GO:0016705">
    <property type="term" value="F:oxidoreductase activity, acting on paired donors, with incorporation or reduction of molecular oxygen"/>
    <property type="evidence" value="ECO:0007669"/>
    <property type="project" value="InterPro"/>
</dbReference>
<dbReference type="EMBL" id="FUKR01000022">
    <property type="protein sequence ID" value="SJN23689.1"/>
    <property type="molecule type" value="Genomic_DNA"/>
</dbReference>
<keyword evidence="9" id="KW-1185">Reference proteome</keyword>
<feature type="domain" description="Luciferase-like" evidence="7">
    <location>
        <begin position="37"/>
        <end position="375"/>
    </location>
</feature>
<dbReference type="Gene3D" id="3.20.20.30">
    <property type="entry name" value="Luciferase-like domain"/>
    <property type="match status" value="1"/>
</dbReference>
<feature type="binding site" evidence="6">
    <location>
        <position position="97"/>
    </location>
    <ligand>
        <name>FMN</name>
        <dbReference type="ChEBI" id="CHEBI:58210"/>
    </ligand>
</feature>
<dbReference type="InterPro" id="IPR016215">
    <property type="entry name" value="NTA_MOA"/>
</dbReference>
<evidence type="ECO:0000259" key="7">
    <source>
        <dbReference type="Pfam" id="PF00296"/>
    </source>
</evidence>
<evidence type="ECO:0000256" key="3">
    <source>
        <dbReference type="ARBA" id="ARBA00023002"/>
    </source>
</evidence>
<dbReference type="AlphaFoldDB" id="A0A1R4IVI0"/>
<name>A0A1R4IVI0_9MICO</name>
<protein>
    <submittedName>
        <fullName evidence="8">Nitrilotriacetate monooxygenase component A</fullName>
        <ecNumber evidence="8">1.14.13.-</ecNumber>
    </submittedName>
</protein>
<organism evidence="8 9">
    <name type="scientific">Mycetocola reblochoni REB411</name>
    <dbReference type="NCBI Taxonomy" id="1255698"/>
    <lineage>
        <taxon>Bacteria</taxon>
        <taxon>Bacillati</taxon>
        <taxon>Actinomycetota</taxon>
        <taxon>Actinomycetes</taxon>
        <taxon>Micrococcales</taxon>
        <taxon>Microbacteriaceae</taxon>
        <taxon>Mycetocola</taxon>
    </lineage>
</organism>
<evidence type="ECO:0000256" key="6">
    <source>
        <dbReference type="PIRSR" id="PIRSR000337-1"/>
    </source>
</evidence>
<proteinExistence type="inferred from homology"/>
<dbReference type="SUPFAM" id="SSF51679">
    <property type="entry name" value="Bacterial luciferase-like"/>
    <property type="match status" value="1"/>
</dbReference>
<gene>
    <name evidence="8" type="ORF">FM119_03760</name>
</gene>
<keyword evidence="3 8" id="KW-0560">Oxidoreductase</keyword>
<keyword evidence="4 8" id="KW-0503">Monooxygenase</keyword>
<dbReference type="OrthoDB" id="3265338at2"/>
<evidence type="ECO:0000256" key="4">
    <source>
        <dbReference type="ARBA" id="ARBA00023033"/>
    </source>
</evidence>
<dbReference type="InterPro" id="IPR036661">
    <property type="entry name" value="Luciferase-like_sf"/>
</dbReference>
<reference evidence="9" key="1">
    <citation type="submission" date="2017-02" db="EMBL/GenBank/DDBJ databases">
        <authorList>
            <person name="Dridi B."/>
        </authorList>
    </citation>
    <scope>NUCLEOTIDE SEQUENCE [LARGE SCALE GENOMIC DNA]</scope>
    <source>
        <strain evidence="9">EB411</strain>
    </source>
</reference>
<feature type="binding site" evidence="6">
    <location>
        <position position="151"/>
    </location>
    <ligand>
        <name>FMN</name>
        <dbReference type="ChEBI" id="CHEBI:58210"/>
    </ligand>
</feature>
<evidence type="ECO:0000313" key="8">
    <source>
        <dbReference type="EMBL" id="SJN23689.1"/>
    </source>
</evidence>
<accession>A0A1R4IVI0</accession>
<dbReference type="Proteomes" id="UP000196778">
    <property type="component" value="Unassembled WGS sequence"/>
</dbReference>
<dbReference type="InterPro" id="IPR011251">
    <property type="entry name" value="Luciferase-like_dom"/>
</dbReference>
<dbReference type="Pfam" id="PF00296">
    <property type="entry name" value="Bac_luciferase"/>
    <property type="match status" value="1"/>
</dbReference>
<evidence type="ECO:0000256" key="5">
    <source>
        <dbReference type="ARBA" id="ARBA00033748"/>
    </source>
</evidence>
<comment type="similarity">
    <text evidence="5">Belongs to the NtaA/SnaA/DszA monooxygenase family.</text>
</comment>
<evidence type="ECO:0000256" key="2">
    <source>
        <dbReference type="ARBA" id="ARBA00022643"/>
    </source>
</evidence>
<feature type="binding site" evidence="6">
    <location>
        <position position="60"/>
    </location>
    <ligand>
        <name>FMN</name>
        <dbReference type="ChEBI" id="CHEBI:58210"/>
    </ligand>
</feature>
<sequence>MGSERRGHVILGLNVLVLGYVPSAWQTELLDPLDPVRADYWRRIGALAERATLDAVFLADSPSLSDPSYDAGATRLDPTIIWSTVARATSRVGLIATASTTFNDPVEFARRLLTLDHVSAGRAGWNVVTSRHPGVAENFGLPAHIARDDRYARADEFVDVVTGLWDSTRTGDRLRHEGEHFRVDDALALPSSAQGRPVIVQAGGSDQGRRLAGRVADAVFSAELTPQSARAHYREVRDHAVAAGRAADSVSILPGLLLTLGSTEEEARRRSDELHEQGPPAYATAWLSQAIGYDVAGLALDEPFPDDVLAEPADPAAFTGSIGFRQSIVERIRQDRPTVREYLRETRYTGSGHGGFTGTPEGLVDRIESWYRTGAADGFNLQPDRLIDGLEVIADEVIPLLRRRGLFREDYETETLRGHLNAAQGSAS</sequence>